<dbReference type="RefSeq" id="WP_090774222.1">
    <property type="nucleotide sequence ID" value="NZ_FNFB01000062.1"/>
</dbReference>
<name>A0A1G9SNH3_9ACTN</name>
<dbReference type="EMBL" id="FNFB01000062">
    <property type="protein sequence ID" value="SDM36877.1"/>
    <property type="molecule type" value="Genomic_DNA"/>
</dbReference>
<gene>
    <name evidence="1" type="ORF">SAMN05421874_1628</name>
</gene>
<evidence type="ECO:0000313" key="1">
    <source>
        <dbReference type="EMBL" id="SDM36877.1"/>
    </source>
</evidence>
<protein>
    <submittedName>
        <fullName evidence="1">Uncharacterized protein</fullName>
    </submittedName>
</protein>
<evidence type="ECO:0000313" key="2">
    <source>
        <dbReference type="Proteomes" id="UP000198683"/>
    </source>
</evidence>
<organism evidence="1 2">
    <name type="scientific">Nonomuraea maritima</name>
    <dbReference type="NCBI Taxonomy" id="683260"/>
    <lineage>
        <taxon>Bacteria</taxon>
        <taxon>Bacillati</taxon>
        <taxon>Actinomycetota</taxon>
        <taxon>Actinomycetes</taxon>
        <taxon>Streptosporangiales</taxon>
        <taxon>Streptosporangiaceae</taxon>
        <taxon>Nonomuraea</taxon>
    </lineage>
</organism>
<reference evidence="1 2" key="1">
    <citation type="submission" date="2016-10" db="EMBL/GenBank/DDBJ databases">
        <authorList>
            <person name="de Groot N.N."/>
        </authorList>
    </citation>
    <scope>NUCLEOTIDE SEQUENCE [LARGE SCALE GENOMIC DNA]</scope>
    <source>
        <strain evidence="1 2">CGMCC 4.5681</strain>
    </source>
</reference>
<sequence>MHSNSDIFYVWTATDQSGRGTCGVTGGSERASVLLREALGSLTPGAVGNVRVAYLDRHARRPSYVYVRTVLRLRYVGDAAAIVLGD</sequence>
<dbReference type="AlphaFoldDB" id="A0A1G9SNH3"/>
<dbReference type="OrthoDB" id="3542040at2"/>
<accession>A0A1G9SNH3</accession>
<keyword evidence="2" id="KW-1185">Reference proteome</keyword>
<proteinExistence type="predicted"/>
<dbReference type="Proteomes" id="UP000198683">
    <property type="component" value="Unassembled WGS sequence"/>
</dbReference>